<name>A0AAQ1MFF8_9FIRM</name>
<dbReference type="EMBL" id="FQVY01000005">
    <property type="protein sequence ID" value="SHG57707.1"/>
    <property type="molecule type" value="Genomic_DNA"/>
</dbReference>
<protein>
    <submittedName>
        <fullName evidence="1">Uncharacterized protein</fullName>
    </submittedName>
</protein>
<comment type="caution">
    <text evidence="1">The sequence shown here is derived from an EMBL/GenBank/DDBJ whole genome shotgun (WGS) entry which is preliminary data.</text>
</comment>
<evidence type="ECO:0000313" key="2">
    <source>
        <dbReference type="Proteomes" id="UP000184089"/>
    </source>
</evidence>
<organism evidence="1 2">
    <name type="scientific">Bittarella massiliensis</name>
    <name type="common">ex Durand et al. 2017</name>
    <dbReference type="NCBI Taxonomy" id="1720313"/>
    <lineage>
        <taxon>Bacteria</taxon>
        <taxon>Bacillati</taxon>
        <taxon>Bacillota</taxon>
        <taxon>Clostridia</taxon>
        <taxon>Eubacteriales</taxon>
        <taxon>Oscillospiraceae</taxon>
        <taxon>Bittarella (ex Durand et al. 2017)</taxon>
    </lineage>
</organism>
<dbReference type="Proteomes" id="UP000184089">
    <property type="component" value="Unassembled WGS sequence"/>
</dbReference>
<accession>A0AAQ1MFF8</accession>
<reference evidence="2" key="1">
    <citation type="submission" date="2016-11" db="EMBL/GenBank/DDBJ databases">
        <authorList>
            <person name="Jaros S."/>
            <person name="Januszkiewicz K."/>
            <person name="Wedrychowicz H."/>
        </authorList>
    </citation>
    <scope>NUCLEOTIDE SEQUENCE [LARGE SCALE GENOMIC DNA]</scope>
    <source>
        <strain evidence="2">DSM 4029</strain>
    </source>
</reference>
<dbReference type="AlphaFoldDB" id="A0AAQ1MFF8"/>
<gene>
    <name evidence="1" type="ORF">SAMN05444424_2749</name>
</gene>
<evidence type="ECO:0000313" key="1">
    <source>
        <dbReference type="EMBL" id="SHG57707.1"/>
    </source>
</evidence>
<proteinExistence type="predicted"/>
<sequence>MQKYDVTLTLSKKQLPIYADSYEKAMAQIGDMVAGLVLMDFKEEEIEKITVKSADTAESLTESGAAQKSNKPMKYLHISPDMDKLCETLESLCLDNGYDEEEVEEEMDNISSFEEFEPLLHWEFEPVCALELEGSDCIFPDRRRNRLFGKNGYLLDTSLDSGIAALSTITQSYELWLLEDMSLAVAFCCTMTVEGNDNYSESAAFRIPVSGSYPKLAGDFNAVDFLLSIEEKICDALHLD</sequence>
<dbReference type="RefSeq" id="WP_021660136.1">
    <property type="nucleotide sequence ID" value="NZ_FQVY01000005.1"/>
</dbReference>